<proteinExistence type="predicted"/>
<dbReference type="PANTHER" id="PTHR10334">
    <property type="entry name" value="CYSTEINE-RICH SECRETORY PROTEIN-RELATED"/>
    <property type="match status" value="1"/>
</dbReference>
<sequence>MYLTLPRFGGFHCLTPAILALSLLCTQSALCQNTQTVQVVATTVTNYYTVAAPTTPLSAQYTGTLDFRTSILNSTNWYRHEHSAGYIYWNETLAEYAQKYSEKCVWSHSHGEYGENLAQGYANVTSAVEAWGDERRDYDFSNSDPTGFTEETGHFTQLVWKSTQATGCGWTNCNGKNNVSGVFLVCEYWPAGNIVGQNNYWFKQNVAAQSKSGADGFSELDATKGATGGVPTSTSASVPTATGESESLGIPAVEFDQWRLFVAVCVTLAAVLFGLGMS</sequence>
<dbReference type="AlphaFoldDB" id="A0AAN6EPB5"/>
<keyword evidence="2" id="KW-0472">Membrane</keyword>
<protein>
    <recommendedName>
        <fullName evidence="4">SCP domain-containing protein</fullName>
    </recommendedName>
</protein>
<evidence type="ECO:0000313" key="5">
    <source>
        <dbReference type="EMBL" id="KAJ8987387.1"/>
    </source>
</evidence>
<feature type="compositionally biased region" description="Low complexity" evidence="1">
    <location>
        <begin position="229"/>
        <end position="243"/>
    </location>
</feature>
<evidence type="ECO:0000256" key="1">
    <source>
        <dbReference type="SAM" id="MobiDB-lite"/>
    </source>
</evidence>
<keyword evidence="2" id="KW-1133">Transmembrane helix</keyword>
<gene>
    <name evidence="5" type="ORF">HRR80_008540</name>
</gene>
<dbReference type="Gene3D" id="3.40.33.10">
    <property type="entry name" value="CAP"/>
    <property type="match status" value="1"/>
</dbReference>
<dbReference type="EMBL" id="JAJGCB010000025">
    <property type="protein sequence ID" value="KAJ8987387.1"/>
    <property type="molecule type" value="Genomic_DNA"/>
</dbReference>
<feature type="signal peptide" evidence="3">
    <location>
        <begin position="1"/>
        <end position="31"/>
    </location>
</feature>
<evidence type="ECO:0000259" key="4">
    <source>
        <dbReference type="SMART" id="SM00198"/>
    </source>
</evidence>
<dbReference type="Proteomes" id="UP001161757">
    <property type="component" value="Unassembled WGS sequence"/>
</dbReference>
<dbReference type="InterPro" id="IPR018244">
    <property type="entry name" value="Allrgn_V5/Tpx1_CS"/>
</dbReference>
<feature type="chain" id="PRO_5043042846" description="SCP domain-containing protein" evidence="3">
    <location>
        <begin position="32"/>
        <end position="278"/>
    </location>
</feature>
<dbReference type="Pfam" id="PF00188">
    <property type="entry name" value="CAP"/>
    <property type="match status" value="1"/>
</dbReference>
<comment type="caution">
    <text evidence="5">The sequence shown here is derived from an EMBL/GenBank/DDBJ whole genome shotgun (WGS) entry which is preliminary data.</text>
</comment>
<dbReference type="PROSITE" id="PS01009">
    <property type="entry name" value="CRISP_1"/>
    <property type="match status" value="1"/>
</dbReference>
<evidence type="ECO:0000256" key="2">
    <source>
        <dbReference type="SAM" id="Phobius"/>
    </source>
</evidence>
<dbReference type="InterPro" id="IPR035940">
    <property type="entry name" value="CAP_sf"/>
</dbReference>
<name>A0AAN6EPB5_EXODE</name>
<dbReference type="InterPro" id="IPR014044">
    <property type="entry name" value="CAP_dom"/>
</dbReference>
<dbReference type="SUPFAM" id="SSF55797">
    <property type="entry name" value="PR-1-like"/>
    <property type="match status" value="1"/>
</dbReference>
<dbReference type="PRINTS" id="PR00837">
    <property type="entry name" value="V5TPXLIKE"/>
</dbReference>
<organism evidence="5 6">
    <name type="scientific">Exophiala dermatitidis</name>
    <name type="common">Black yeast-like fungus</name>
    <name type="synonym">Wangiella dermatitidis</name>
    <dbReference type="NCBI Taxonomy" id="5970"/>
    <lineage>
        <taxon>Eukaryota</taxon>
        <taxon>Fungi</taxon>
        <taxon>Dikarya</taxon>
        <taxon>Ascomycota</taxon>
        <taxon>Pezizomycotina</taxon>
        <taxon>Eurotiomycetes</taxon>
        <taxon>Chaetothyriomycetidae</taxon>
        <taxon>Chaetothyriales</taxon>
        <taxon>Herpotrichiellaceae</taxon>
        <taxon>Exophiala</taxon>
    </lineage>
</organism>
<evidence type="ECO:0000256" key="3">
    <source>
        <dbReference type="SAM" id="SignalP"/>
    </source>
</evidence>
<evidence type="ECO:0000313" key="6">
    <source>
        <dbReference type="Proteomes" id="UP001161757"/>
    </source>
</evidence>
<dbReference type="SMART" id="SM00198">
    <property type="entry name" value="SCP"/>
    <property type="match status" value="1"/>
</dbReference>
<dbReference type="InterPro" id="IPR001283">
    <property type="entry name" value="CRISP-related"/>
</dbReference>
<dbReference type="GO" id="GO:0005576">
    <property type="term" value="C:extracellular region"/>
    <property type="evidence" value="ECO:0007669"/>
    <property type="project" value="InterPro"/>
</dbReference>
<reference evidence="5" key="1">
    <citation type="submission" date="2023-01" db="EMBL/GenBank/DDBJ databases">
        <title>Exophiala dermititidis isolated from Cystic Fibrosis Patient.</title>
        <authorList>
            <person name="Kurbessoian T."/>
            <person name="Crocker A."/>
            <person name="Murante D."/>
            <person name="Hogan D.A."/>
            <person name="Stajich J.E."/>
        </authorList>
    </citation>
    <scope>NUCLEOTIDE SEQUENCE</scope>
    <source>
        <strain evidence="5">Ex8</strain>
    </source>
</reference>
<feature type="domain" description="SCP" evidence="4">
    <location>
        <begin position="66"/>
        <end position="196"/>
    </location>
</feature>
<feature type="region of interest" description="Disordered" evidence="1">
    <location>
        <begin position="222"/>
        <end position="244"/>
    </location>
</feature>
<keyword evidence="3" id="KW-0732">Signal</keyword>
<feature type="transmembrane region" description="Helical" evidence="2">
    <location>
        <begin position="258"/>
        <end position="277"/>
    </location>
</feature>
<keyword evidence="2" id="KW-0812">Transmembrane</keyword>
<accession>A0AAN6EPB5</accession>